<dbReference type="AlphaFoldDB" id="A0AAD1YDR8"/>
<dbReference type="PANTHER" id="PTHR41786">
    <property type="entry name" value="MOTILITY ACCESSORY FACTOR MAF"/>
    <property type="match status" value="1"/>
</dbReference>
<keyword evidence="2" id="KW-0472">Membrane</keyword>
<accession>A0AAD1YDR8</accession>
<reference evidence="2" key="1">
    <citation type="submission" date="2022-10" db="EMBL/GenBank/DDBJ databases">
        <authorList>
            <person name="Aires J."/>
            <person name="Mesa V."/>
        </authorList>
    </citation>
    <scope>NUCLEOTIDE SEQUENCE</scope>
    <source>
        <strain evidence="2">Clostridium neonatale JD116</strain>
    </source>
</reference>
<dbReference type="InterPro" id="IPR029063">
    <property type="entry name" value="SAM-dependent_MTases_sf"/>
</dbReference>
<dbReference type="Pfam" id="PF01973">
    <property type="entry name" value="MptE-like"/>
    <property type="match status" value="1"/>
</dbReference>
<organism evidence="2 3">
    <name type="scientific">Clostridium neonatale</name>
    <dbReference type="NCBI Taxonomy" id="137838"/>
    <lineage>
        <taxon>Bacteria</taxon>
        <taxon>Bacillati</taxon>
        <taxon>Bacillota</taxon>
        <taxon>Clostridia</taxon>
        <taxon>Eubacteriales</taxon>
        <taxon>Clostridiaceae</taxon>
        <taxon>Clostridium</taxon>
    </lineage>
</organism>
<dbReference type="SUPFAM" id="SSF53335">
    <property type="entry name" value="S-adenosyl-L-methionine-dependent methyltransferases"/>
    <property type="match status" value="1"/>
</dbReference>
<proteinExistence type="predicted"/>
<name>A0AAD1YDR8_9CLOT</name>
<evidence type="ECO:0000313" key="2">
    <source>
        <dbReference type="EMBL" id="CAI3560045.1"/>
    </source>
</evidence>
<dbReference type="InterPro" id="IPR002826">
    <property type="entry name" value="MptE-like"/>
</dbReference>
<dbReference type="PANTHER" id="PTHR41786:SF1">
    <property type="entry name" value="6-HYDROXYMETHYLPTERIN DIPHOSPHOKINASE MPTE-LIKE DOMAIN-CONTAINING PROTEIN"/>
    <property type="match status" value="1"/>
</dbReference>
<evidence type="ECO:0000259" key="1">
    <source>
        <dbReference type="Pfam" id="PF01973"/>
    </source>
</evidence>
<gene>
    <name evidence="2" type="ORF">CNEO2_10083</name>
</gene>
<keyword evidence="2" id="KW-0812">Transmembrane</keyword>
<comment type="caution">
    <text evidence="2">The sequence shown here is derived from an EMBL/GenBank/DDBJ whole genome shotgun (WGS) entry which is preliminary data.</text>
</comment>
<dbReference type="EMBL" id="CAMTCP010000111">
    <property type="protein sequence ID" value="CAI3560045.1"/>
    <property type="molecule type" value="Genomic_DNA"/>
</dbReference>
<sequence length="408" mass="46727">MYELEKSKSGFITLKYNGKYIHSKYDPIKEGIKFAEGNSELLNKNTIVLYGIGLGYHIEAILDKISSQSTLYVFEYNIKLVEYCKNINNKIFNKSNLKIICGEDKNFFYKFSKALDESSDLIIHKPSLEILKDKDERLYNLINDFDIVKKYDKIHLKIDDYLQENYNINTKQGYKDINEFIAFLKKSNKTFIIVSAGPSLDNELQLLKKYNDRFNIISVGSAFRSLIKEGILPDGVVIIDPEPIIQNQFENLDTRNIPICFSATASSWAIQIYGGEKYIFNSNENNKIVTGGTVSIASINIAIKCGAKKIIFLGQDLAFINNKSHIKAFEETYGFKDEYKSTSNIKKVKGVNGELLDTNQGYIIFKNRIESLIRMNEDIVFFNCSNGAYIEGAYNIKFENLIKELIYS</sequence>
<feature type="domain" description="6-hydroxymethylpterin diphosphokinase MptE-like" evidence="1">
    <location>
        <begin position="166"/>
        <end position="321"/>
    </location>
</feature>
<dbReference type="Proteomes" id="UP001189143">
    <property type="component" value="Unassembled WGS sequence"/>
</dbReference>
<evidence type="ECO:0000313" key="3">
    <source>
        <dbReference type="Proteomes" id="UP001189143"/>
    </source>
</evidence>
<protein>
    <submittedName>
        <fullName evidence="2">Transmembrane anchored MAF_flag10 domain protein</fullName>
    </submittedName>
</protein>
<dbReference type="RefSeq" id="WP_317049611.1">
    <property type="nucleotide sequence ID" value="NZ_CAMRXE010000245.1"/>
</dbReference>